<proteinExistence type="predicted"/>
<evidence type="ECO:0000256" key="1">
    <source>
        <dbReference type="SAM" id="Phobius"/>
    </source>
</evidence>
<keyword evidence="1" id="KW-1133">Transmembrane helix</keyword>
<sequence>MQNHQVYIYDSINAIRELRVDAAAHLLLALLLLLLSNLLLLLL</sequence>
<gene>
    <name evidence="2" type="ORF">CLV25_11683</name>
</gene>
<evidence type="ECO:0000313" key="3">
    <source>
        <dbReference type="Proteomes" id="UP000294830"/>
    </source>
</evidence>
<dbReference type="AlphaFoldDB" id="A0A4R2E5A2"/>
<name>A0A4R2E5A2_9BACT</name>
<reference evidence="2 3" key="1">
    <citation type="submission" date="2019-03" db="EMBL/GenBank/DDBJ databases">
        <title>Genomic Encyclopedia of Archaeal and Bacterial Type Strains, Phase II (KMG-II): from individual species to whole genera.</title>
        <authorList>
            <person name="Goeker M."/>
        </authorList>
    </citation>
    <scope>NUCLEOTIDE SEQUENCE [LARGE SCALE GENOMIC DNA]</scope>
    <source>
        <strain evidence="2 3">RL-C</strain>
    </source>
</reference>
<evidence type="ECO:0000313" key="2">
    <source>
        <dbReference type="EMBL" id="TCN63103.1"/>
    </source>
</evidence>
<organism evidence="2 3">
    <name type="scientific">Acetobacteroides hydrogenigenes</name>
    <dbReference type="NCBI Taxonomy" id="979970"/>
    <lineage>
        <taxon>Bacteria</taxon>
        <taxon>Pseudomonadati</taxon>
        <taxon>Bacteroidota</taxon>
        <taxon>Bacteroidia</taxon>
        <taxon>Bacteroidales</taxon>
        <taxon>Rikenellaceae</taxon>
        <taxon>Acetobacteroides</taxon>
    </lineage>
</organism>
<protein>
    <submittedName>
        <fullName evidence="2">Uncharacterized protein</fullName>
    </submittedName>
</protein>
<dbReference type="EMBL" id="SLWB01000016">
    <property type="protein sequence ID" value="TCN63103.1"/>
    <property type="molecule type" value="Genomic_DNA"/>
</dbReference>
<accession>A0A4R2E5A2</accession>
<dbReference type="Proteomes" id="UP000294830">
    <property type="component" value="Unassembled WGS sequence"/>
</dbReference>
<comment type="caution">
    <text evidence="2">The sequence shown here is derived from an EMBL/GenBank/DDBJ whole genome shotgun (WGS) entry which is preliminary data.</text>
</comment>
<keyword evidence="1" id="KW-0812">Transmembrane</keyword>
<keyword evidence="1" id="KW-0472">Membrane</keyword>
<feature type="transmembrane region" description="Helical" evidence="1">
    <location>
        <begin position="22"/>
        <end position="42"/>
    </location>
</feature>
<keyword evidence="3" id="KW-1185">Reference proteome</keyword>